<evidence type="ECO:0000256" key="1">
    <source>
        <dbReference type="SAM" id="Phobius"/>
    </source>
</evidence>
<name>A0A4P9CB70_EUBML</name>
<keyword evidence="3" id="KW-1185">Reference proteome</keyword>
<feature type="transmembrane region" description="Helical" evidence="1">
    <location>
        <begin position="18"/>
        <end position="38"/>
    </location>
</feature>
<sequence>MRKPCSCPKTGQEQGFCGAGLLAVLTVALTAPAMVSPLTYRVAGAVADTVAIDISVGLGAAILAALANWIAGNITDAVTVGIAVAAAISAFILAGDPDISRVFCRGFAILSGGGNTVSVTVTVSSMNGTAGNIADTIAVCVTDHCGILGIIFLHKPSAVSSSQGRGTGEQCCSDNESSHDFFVHFHFKHSLFLDLGFIIEEIYGKIVTEVKK</sequence>
<accession>A0A4P9CB70</accession>
<dbReference type="Proteomes" id="UP000218387">
    <property type="component" value="Chromosome"/>
</dbReference>
<feature type="transmembrane region" description="Helical" evidence="1">
    <location>
        <begin position="50"/>
        <end position="71"/>
    </location>
</feature>
<keyword evidence="1" id="KW-1133">Transmembrane helix</keyword>
<proteinExistence type="predicted"/>
<evidence type="ECO:0000313" key="2">
    <source>
        <dbReference type="EMBL" id="QCT72859.1"/>
    </source>
</evidence>
<reference evidence="2 3" key="1">
    <citation type="submission" date="2018-05" db="EMBL/GenBank/DDBJ databases">
        <title>Genome comparison of Eubacterium sp.</title>
        <authorList>
            <person name="Feng Y."/>
            <person name="Sanchez-Andrea I."/>
            <person name="Stams A.J.M."/>
            <person name="De Vos W.M."/>
        </authorList>
    </citation>
    <scope>NUCLEOTIDE SEQUENCE [LARGE SCALE GENOMIC DNA]</scope>
    <source>
        <strain evidence="2 3">YI</strain>
    </source>
</reference>
<gene>
    <name evidence="2" type="ORF">CPZ25_016530</name>
</gene>
<dbReference type="AlphaFoldDB" id="A0A4P9CB70"/>
<organism evidence="2 3">
    <name type="scientific">Eubacterium maltosivorans</name>
    <dbReference type="NCBI Taxonomy" id="2041044"/>
    <lineage>
        <taxon>Bacteria</taxon>
        <taxon>Bacillati</taxon>
        <taxon>Bacillota</taxon>
        <taxon>Clostridia</taxon>
        <taxon>Eubacteriales</taxon>
        <taxon>Eubacteriaceae</taxon>
        <taxon>Eubacterium</taxon>
    </lineage>
</organism>
<keyword evidence="1" id="KW-0472">Membrane</keyword>
<feature type="transmembrane region" description="Helical" evidence="1">
    <location>
        <begin position="77"/>
        <end position="95"/>
    </location>
</feature>
<dbReference type="EMBL" id="CP029487">
    <property type="protein sequence ID" value="QCT72859.1"/>
    <property type="molecule type" value="Genomic_DNA"/>
</dbReference>
<dbReference type="KEGG" id="emt:CPZ25_016530"/>
<protein>
    <submittedName>
        <fullName evidence="2">Uncharacterized protein</fullName>
    </submittedName>
</protein>
<keyword evidence="1" id="KW-0812">Transmembrane</keyword>
<evidence type="ECO:0000313" key="3">
    <source>
        <dbReference type="Proteomes" id="UP000218387"/>
    </source>
</evidence>